<evidence type="ECO:0000313" key="1">
    <source>
        <dbReference type="EMBL" id="KAI3374922.1"/>
    </source>
</evidence>
<comment type="caution">
    <text evidence="1">The sequence shown here is derived from an EMBL/GenBank/DDBJ whole genome shotgun (WGS) entry which is preliminary data.</text>
</comment>
<protein>
    <submittedName>
        <fullName evidence="1">Uncharacterized protein</fullName>
    </submittedName>
</protein>
<reference evidence="1" key="1">
    <citation type="submission" date="2022-04" db="EMBL/GenBank/DDBJ databases">
        <title>Jade perch genome.</title>
        <authorList>
            <person name="Chao B."/>
        </authorList>
    </citation>
    <scope>NUCLEOTIDE SEQUENCE</scope>
    <source>
        <strain evidence="1">CB-2022</strain>
    </source>
</reference>
<organism evidence="1 2">
    <name type="scientific">Scortum barcoo</name>
    <name type="common">barcoo grunter</name>
    <dbReference type="NCBI Taxonomy" id="214431"/>
    <lineage>
        <taxon>Eukaryota</taxon>
        <taxon>Metazoa</taxon>
        <taxon>Chordata</taxon>
        <taxon>Craniata</taxon>
        <taxon>Vertebrata</taxon>
        <taxon>Euteleostomi</taxon>
        <taxon>Actinopterygii</taxon>
        <taxon>Neopterygii</taxon>
        <taxon>Teleostei</taxon>
        <taxon>Neoteleostei</taxon>
        <taxon>Acanthomorphata</taxon>
        <taxon>Eupercaria</taxon>
        <taxon>Centrarchiformes</taxon>
        <taxon>Terapontoidei</taxon>
        <taxon>Terapontidae</taxon>
        <taxon>Scortum</taxon>
    </lineage>
</organism>
<sequence>MRRTKRRAVMGDGSGLRSANRSALMTHSPRRTPLIGRLSGINAALAHGARGLAAAHVRQFKLGSAGALQTAGPDRGSGLCGGWIDQRYLAQEEVQSLTMTSSGVLVKQHQAEFHVNQQRSEQRYDFFKKNPLRDSAGDGRSLKFEVDLCRTGIGEEKWKRIQALWDTGSQICAIDEVWKESNIPDVKLRDVAELFDPLDPLQIEAANGTEMPYVGWLEVSFKLTANDEELIIPMLVLKGSRQPCPIIGFNVIEYLVVNRVQDQTTDRDREKLMKTVKIAFPHLKRKNRANAFINAVSVGQPCEHNVRTANERVDVPKYSSIQIECRVQAPPFKEDKTLIFEPHENPQWPEGLEFCDTLVSGKAGMTPKIVVSVQNPTSHDITLPARTVIGMVQSVRAVYPASIFKSDNLPTTSVYEVQARSPGEDTPTVDMLFNLTSEQGDSNHHNYMEKWKQGMEEAYEITRENAHKAATRSKRHYDSKVKSSVLHPVVRQVSKDIPVYELRPEKGKGRSRILHRNLLLPCDHLPLETQVRPRAKKRTVETTEEMEQADDEVDDDDEYYSVPLQQQLQPCQPQALSPVSTDEPAEHIQSEENMSHEPQSEHGVINQLGHLPEQEDSHIEDQPAEETVPSLVSSEHSRTSEQEYQRPRRQHRRPKVFTYDRLGSPVCYNMRTLPHHKHLKVPWTHAIQPFYYQQPYGHGW</sequence>
<accession>A0ACB8X3M2</accession>
<keyword evidence="2" id="KW-1185">Reference proteome</keyword>
<name>A0ACB8X3M2_9TELE</name>
<evidence type="ECO:0000313" key="2">
    <source>
        <dbReference type="Proteomes" id="UP000831701"/>
    </source>
</evidence>
<proteinExistence type="predicted"/>
<dbReference type="EMBL" id="CM041533">
    <property type="protein sequence ID" value="KAI3374922.1"/>
    <property type="molecule type" value="Genomic_DNA"/>
</dbReference>
<dbReference type="Proteomes" id="UP000831701">
    <property type="component" value="Chromosome 3"/>
</dbReference>
<gene>
    <name evidence="1" type="ORF">L3Q82_021061</name>
</gene>